<dbReference type="Proteomes" id="UP000010475">
    <property type="component" value="Chromosome"/>
</dbReference>
<reference evidence="2 3" key="1">
    <citation type="submission" date="2012-06" db="EMBL/GenBank/DDBJ databases">
        <title>Finished chromosome of genome of Cylindrospermum stagnale PCC 7417.</title>
        <authorList>
            <consortium name="US DOE Joint Genome Institute"/>
            <person name="Gugger M."/>
            <person name="Coursin T."/>
            <person name="Rippka R."/>
            <person name="Tandeau De Marsac N."/>
            <person name="Huntemann M."/>
            <person name="Wei C.-L."/>
            <person name="Han J."/>
            <person name="Detter J.C."/>
            <person name="Han C."/>
            <person name="Tapia R."/>
            <person name="Chen A."/>
            <person name="Kyrpides N."/>
            <person name="Mavromatis K."/>
            <person name="Markowitz V."/>
            <person name="Szeto E."/>
            <person name="Ivanova N."/>
            <person name="Pagani I."/>
            <person name="Pati A."/>
            <person name="Goodwin L."/>
            <person name="Nordberg H.P."/>
            <person name="Cantor M.N."/>
            <person name="Hua S.X."/>
            <person name="Woyke T."/>
            <person name="Kerfeld C.A."/>
        </authorList>
    </citation>
    <scope>NUCLEOTIDE SEQUENCE [LARGE SCALE GENOMIC DNA]</scope>
    <source>
        <strain evidence="2 3">PCC 7417</strain>
    </source>
</reference>
<protein>
    <submittedName>
        <fullName evidence="2">Uncharacterized protein</fullName>
    </submittedName>
</protein>
<dbReference type="KEGG" id="csg:Cylst_3354"/>
<dbReference type="HOGENOM" id="CLU_1169133_0_0_3"/>
<dbReference type="AlphaFoldDB" id="K9X0C8"/>
<keyword evidence="3" id="KW-1185">Reference proteome</keyword>
<accession>K9X0C8</accession>
<dbReference type="PATRIC" id="fig|56107.3.peg.3680"/>
<dbReference type="OrthoDB" id="475179at2"/>
<gene>
    <name evidence="2" type="ORF">Cylst_3354</name>
</gene>
<sequence>MTCEWVDLSPTGDRSIIQKFDAEDSRDFFNATPPTIRIVIDAPLEHEANFALAGADYQIAQEYQLLKQPPSIESGRRRTVFTVRVDNDEALLPTAYVAILPFQDAIATQNNIYAIAEIIKSQVITPQDIKSPHLVEQLTRLIEEAMNKATIIKQTKKNLEIAAKLNFVKVPTQTILTNSSAHTLMVHDNPNVRKRWINHSSLAPLVYNEISRESTNNIMPSLNMIIDFVKGSHNISQ</sequence>
<name>K9X0C8_9NOST</name>
<evidence type="ECO:0000256" key="1">
    <source>
        <dbReference type="SAM" id="Coils"/>
    </source>
</evidence>
<dbReference type="eggNOG" id="COG1357">
    <property type="taxonomic scope" value="Bacteria"/>
</dbReference>
<feature type="coiled-coil region" evidence="1">
    <location>
        <begin position="135"/>
        <end position="162"/>
    </location>
</feature>
<proteinExistence type="predicted"/>
<evidence type="ECO:0000313" key="3">
    <source>
        <dbReference type="Proteomes" id="UP000010475"/>
    </source>
</evidence>
<keyword evidence="1" id="KW-0175">Coiled coil</keyword>
<evidence type="ECO:0000313" key="2">
    <source>
        <dbReference type="EMBL" id="AFZ25506.1"/>
    </source>
</evidence>
<dbReference type="RefSeq" id="WP_015208754.1">
    <property type="nucleotide sequence ID" value="NC_019757.1"/>
</dbReference>
<dbReference type="STRING" id="56107.Cylst_3354"/>
<dbReference type="EMBL" id="CP003642">
    <property type="protein sequence ID" value="AFZ25506.1"/>
    <property type="molecule type" value="Genomic_DNA"/>
</dbReference>
<organism evidence="2 3">
    <name type="scientific">Cylindrospermum stagnale PCC 7417</name>
    <dbReference type="NCBI Taxonomy" id="56107"/>
    <lineage>
        <taxon>Bacteria</taxon>
        <taxon>Bacillati</taxon>
        <taxon>Cyanobacteriota</taxon>
        <taxon>Cyanophyceae</taxon>
        <taxon>Nostocales</taxon>
        <taxon>Nostocaceae</taxon>
        <taxon>Cylindrospermum</taxon>
    </lineage>
</organism>